<reference evidence="1 2" key="1">
    <citation type="submission" date="2014-10" db="EMBL/GenBank/DDBJ databases">
        <title>Genome sequence of Clostridium aceticum DSM 1496.</title>
        <authorList>
            <person name="Poehlein A."/>
            <person name="Schiel-Bengelsdorf B."/>
            <person name="Gottschalk G."/>
            <person name="Duerre P."/>
            <person name="Daniel R."/>
        </authorList>
    </citation>
    <scope>NUCLEOTIDE SEQUENCE [LARGE SCALE GENOMIC DNA]</scope>
    <source>
        <strain evidence="1 2">DSM 1496</strain>
    </source>
</reference>
<dbReference type="Proteomes" id="UP000035704">
    <property type="component" value="Chromosome"/>
</dbReference>
<sequence>MNLNQVTASIGRAFAQEQEILDPLLKQPKKLKSDEAGFVVKLVFDMSKDRINFRLFTRLTENSSKEYRYFGNNSAAGFQYYIVRESTGLHYILTSAFSDLYQILLKHKNQEKTIGNLLKQLSDKGLITLANKKGQGQINLNKLFIEGQKEIKLDHAKKKIILGDNEYSYEGFIRYLINEENRKNKMVLVVPTIIDESGNEVVLSQHSDYEEIVVKENNLGDDGEEKEQKVNGIERICHLCGSKRKDVLSSYSAKFSRSGINKVFTTTTINTSSFNKKYSCDDSYGICKTCYKHLLAGEKIISSKFNSRIANENVFIIPEGLTTDFNYERVQEIHKDIDMAFHPQKALKWLKGLDYAYRQKVKGYSANMVFYRSDGTSLSILQTIEEIPVIRLVNVADVIDENREKLEGHVHHFTLGNIYSLVPVRTNKSGDQLDIKRVISLYDAILSGYMIDAKTIFKYFTEALDKGTKQLEKARIDNYNNMGLDYYKNKFNESSVDFFIRNISIGYLLLLQSIQELGLVSKTIFTGEVKGTMDKLITASEKINTAIEEVEAFLDRQQFSREAKALFYLGTLINRVALAQYHKGHKKKPILKKIQFQGMNMREVLRLYYDVIEKLIQYERLDLYAEALDNRFHLYYDGAMNDYWSLDEHANVFYIMSGYSYLAGKWEGSKDELNSEDTDIDNEEGEEE</sequence>
<protein>
    <submittedName>
        <fullName evidence="1">CRISPR-associated protein TM1802</fullName>
    </submittedName>
</protein>
<dbReference type="RefSeq" id="WP_044823322.1">
    <property type="nucleotide sequence ID" value="NZ_CP009687.1"/>
</dbReference>
<dbReference type="AlphaFoldDB" id="A0A0D8IGB0"/>
<dbReference type="PATRIC" id="fig|84022.5.peg.2277"/>
<organism evidence="1 2">
    <name type="scientific">Clostridium aceticum</name>
    <dbReference type="NCBI Taxonomy" id="84022"/>
    <lineage>
        <taxon>Bacteria</taxon>
        <taxon>Bacillati</taxon>
        <taxon>Bacillota</taxon>
        <taxon>Clostridia</taxon>
        <taxon>Eubacteriales</taxon>
        <taxon>Clostridiaceae</taxon>
        <taxon>Clostridium</taxon>
    </lineage>
</organism>
<dbReference type="InterPro" id="IPR013389">
    <property type="entry name" value="CRISPR-assoc_prot_Cas8b"/>
</dbReference>
<proteinExistence type="predicted"/>
<dbReference type="KEGG" id="cace:CACET_c10490"/>
<name>A0A0D8IGB0_9CLOT</name>
<keyword evidence="2" id="KW-1185">Reference proteome</keyword>
<dbReference type="EMBL" id="CP009687">
    <property type="protein sequence ID" value="AKL94552.1"/>
    <property type="molecule type" value="Genomic_DNA"/>
</dbReference>
<dbReference type="STRING" id="84022.CACET_c10490"/>
<dbReference type="OrthoDB" id="1706583at2"/>
<gene>
    <name evidence="1" type="ORF">CACET_c10490</name>
</gene>
<dbReference type="Pfam" id="PF09484">
    <property type="entry name" value="Cas_TM1802"/>
    <property type="match status" value="1"/>
</dbReference>
<accession>A0A0D8IGB0</accession>
<evidence type="ECO:0000313" key="1">
    <source>
        <dbReference type="EMBL" id="AKL94552.1"/>
    </source>
</evidence>
<evidence type="ECO:0000313" key="2">
    <source>
        <dbReference type="Proteomes" id="UP000035704"/>
    </source>
</evidence>